<dbReference type="Proteomes" id="UP000725002">
    <property type="component" value="Unassembled WGS sequence"/>
</dbReference>
<evidence type="ECO:0000313" key="1">
    <source>
        <dbReference type="EMBL" id="MBO8483154.1"/>
    </source>
</evidence>
<reference evidence="1" key="2">
    <citation type="journal article" date="2021" name="PeerJ">
        <title>Extensive microbial diversity within the chicken gut microbiome revealed by metagenomics and culture.</title>
        <authorList>
            <person name="Gilroy R."/>
            <person name="Ravi A."/>
            <person name="Getino M."/>
            <person name="Pursley I."/>
            <person name="Horton D.L."/>
            <person name="Alikhan N.F."/>
            <person name="Baker D."/>
            <person name="Gharbi K."/>
            <person name="Hall N."/>
            <person name="Watson M."/>
            <person name="Adriaenssens E.M."/>
            <person name="Foster-Nyarko E."/>
            <person name="Jarju S."/>
            <person name="Secka A."/>
            <person name="Antonio M."/>
            <person name="Oren A."/>
            <person name="Chaudhuri R.R."/>
            <person name="La Ragione R."/>
            <person name="Hildebrand F."/>
            <person name="Pallen M.J."/>
        </authorList>
    </citation>
    <scope>NUCLEOTIDE SEQUENCE</scope>
    <source>
        <strain evidence="1">G3-8215</strain>
    </source>
</reference>
<evidence type="ECO:0000313" key="2">
    <source>
        <dbReference type="Proteomes" id="UP000725002"/>
    </source>
</evidence>
<accession>A0A940DRC6</accession>
<reference evidence="1" key="1">
    <citation type="submission" date="2020-10" db="EMBL/GenBank/DDBJ databases">
        <authorList>
            <person name="Gilroy R."/>
        </authorList>
    </citation>
    <scope>NUCLEOTIDE SEQUENCE</scope>
    <source>
        <strain evidence="1">G3-8215</strain>
    </source>
</reference>
<protein>
    <submittedName>
        <fullName evidence="1">Uncharacterized protein</fullName>
    </submittedName>
</protein>
<organism evidence="1 2">
    <name type="scientific">Candidatus Cryptobacteroides avicola</name>
    <dbReference type="NCBI Taxonomy" id="2840757"/>
    <lineage>
        <taxon>Bacteria</taxon>
        <taxon>Pseudomonadati</taxon>
        <taxon>Bacteroidota</taxon>
        <taxon>Bacteroidia</taxon>
        <taxon>Bacteroidales</taxon>
        <taxon>Candidatus Cryptobacteroides</taxon>
    </lineage>
</organism>
<name>A0A940DRC6_9BACT</name>
<gene>
    <name evidence="1" type="ORF">IAB75_03435</name>
</gene>
<proteinExistence type="predicted"/>
<dbReference type="AlphaFoldDB" id="A0A940DRC6"/>
<dbReference type="EMBL" id="JADILV010000024">
    <property type="protein sequence ID" value="MBO8483154.1"/>
    <property type="molecule type" value="Genomic_DNA"/>
</dbReference>
<comment type="caution">
    <text evidence="1">The sequence shown here is derived from an EMBL/GenBank/DDBJ whole genome shotgun (WGS) entry which is preliminary data.</text>
</comment>
<sequence>MCHTYQPFNQVCYNGHLAQIHSTNNDINISYVENNCTKNIYVKENELKNIALTSDLLDKLIGNRKFGVGDFVIQFNGGDDTVKVELDTTGSWLVSVNEKNQKQVKYLHELQNYIRKNTNGHILFLVDNSNILAI</sequence>